<evidence type="ECO:0000313" key="5">
    <source>
        <dbReference type="Proteomes" id="UP000238356"/>
    </source>
</evidence>
<sequence>MTMSRAVLKLRFLRSKVVILGVIVVVVAGLSGLGWHLYNRETTKSAVAYFENTNGLFVGDRVKILGVDVGTIDAIDPHADRMRVRFHYSSRYRLPAQAKAVILSQSLISSRAIQLTPAYTGGPQLADGAEIPLERTAVPVEWDDLRKQLQSLADSINPTEQNKAGALGDFVNSAANALSGKGDQINDTLTKLSNAMTTLSDGRDDLFATVRNLQAFMTALSASDSEIVRLNQNVASVSGALDGTDQELATALQGVDAMSSRLEQFVKDNRDPASETIADLAAVSKSLNDIRPNIEQLLHVAPTAIQNFYNIYNPAQGSFTGALAVTQLDNPVQFICGAIQSASQLGAADAAKLCVQQLAPVLKLLQMNYPPVGVNPVSGLSVRPDQIDYSEQWLRGSAPAPAETQPVDAARGLAGLLGIPNPANSGGGR</sequence>
<dbReference type="Proteomes" id="UP000238356">
    <property type="component" value="Unassembled WGS sequence"/>
</dbReference>
<keyword evidence="1" id="KW-0812">Transmembrane</keyword>
<reference evidence="4 5" key="1">
    <citation type="submission" date="2018-02" db="EMBL/GenBank/DDBJ databases">
        <title>8 Nocardia nova and 1 Nocardia cyriacigeorgica strain used for evolution to TMP-SMX.</title>
        <authorList>
            <person name="Mehta H."/>
            <person name="Weng J."/>
            <person name="Shamoo Y."/>
        </authorList>
    </citation>
    <scope>NUCLEOTIDE SEQUENCE [LARGE SCALE GENOMIC DNA]</scope>
    <source>
        <strain evidence="4 5">BAA2227</strain>
    </source>
</reference>
<feature type="transmembrane region" description="Helical" evidence="1">
    <location>
        <begin position="12"/>
        <end position="38"/>
    </location>
</feature>
<dbReference type="EMBL" id="PSZD01000008">
    <property type="protein sequence ID" value="PPJ28228.1"/>
    <property type="molecule type" value="Genomic_DNA"/>
</dbReference>
<dbReference type="Pfam" id="PF02470">
    <property type="entry name" value="MlaD"/>
    <property type="match status" value="1"/>
</dbReference>
<dbReference type="Gene3D" id="1.10.287.950">
    <property type="entry name" value="Methyl-accepting chemotaxis protein"/>
    <property type="match status" value="1"/>
</dbReference>
<comment type="caution">
    <text evidence="4">The sequence shown here is derived from an EMBL/GenBank/DDBJ whole genome shotgun (WGS) entry which is preliminary data.</text>
</comment>
<evidence type="ECO:0000259" key="3">
    <source>
        <dbReference type="Pfam" id="PF11887"/>
    </source>
</evidence>
<keyword evidence="5" id="KW-1185">Reference proteome</keyword>
<dbReference type="PANTHER" id="PTHR33371:SF4">
    <property type="entry name" value="INTERMEMBRANE PHOSPHOLIPID TRANSPORT SYSTEM BINDING PROTEIN MLAD"/>
    <property type="match status" value="1"/>
</dbReference>
<keyword evidence="1" id="KW-0472">Membrane</keyword>
<protein>
    <submittedName>
        <fullName evidence="4">Mammalian cell entry protein</fullName>
    </submittedName>
</protein>
<name>A0A2S6A6V4_9NOCA</name>
<accession>A0A2S6A6V4</accession>
<dbReference type="InterPro" id="IPR005693">
    <property type="entry name" value="Mce"/>
</dbReference>
<organism evidence="4 5">
    <name type="scientific">Nocardia nova</name>
    <dbReference type="NCBI Taxonomy" id="37330"/>
    <lineage>
        <taxon>Bacteria</taxon>
        <taxon>Bacillati</taxon>
        <taxon>Actinomycetota</taxon>
        <taxon>Actinomycetes</taxon>
        <taxon>Mycobacteriales</taxon>
        <taxon>Nocardiaceae</taxon>
        <taxon>Nocardia</taxon>
    </lineage>
</organism>
<dbReference type="NCBIfam" id="TIGR00996">
    <property type="entry name" value="Mtu_fam_mce"/>
    <property type="match status" value="1"/>
</dbReference>
<dbReference type="InterPro" id="IPR052336">
    <property type="entry name" value="MlaD_Phospholipid_Transporter"/>
</dbReference>
<dbReference type="InterPro" id="IPR003399">
    <property type="entry name" value="Mce/MlaD"/>
</dbReference>
<keyword evidence="1" id="KW-1133">Transmembrane helix</keyword>
<feature type="domain" description="Mammalian cell entry C-terminal" evidence="3">
    <location>
        <begin position="124"/>
        <end position="307"/>
    </location>
</feature>
<proteinExistence type="predicted"/>
<evidence type="ECO:0000313" key="4">
    <source>
        <dbReference type="EMBL" id="PPJ28228.1"/>
    </source>
</evidence>
<evidence type="ECO:0000256" key="1">
    <source>
        <dbReference type="SAM" id="Phobius"/>
    </source>
</evidence>
<gene>
    <name evidence="4" type="ORF">C5F51_15605</name>
</gene>
<evidence type="ECO:0000259" key="2">
    <source>
        <dbReference type="Pfam" id="PF02470"/>
    </source>
</evidence>
<feature type="domain" description="Mce/MlaD" evidence="2">
    <location>
        <begin position="44"/>
        <end position="117"/>
    </location>
</feature>
<dbReference type="PANTHER" id="PTHR33371">
    <property type="entry name" value="INTERMEMBRANE PHOSPHOLIPID TRANSPORT SYSTEM BINDING PROTEIN MLAD-RELATED"/>
    <property type="match status" value="1"/>
</dbReference>
<dbReference type="InterPro" id="IPR024516">
    <property type="entry name" value="Mce_C"/>
</dbReference>
<dbReference type="GO" id="GO:0005576">
    <property type="term" value="C:extracellular region"/>
    <property type="evidence" value="ECO:0007669"/>
    <property type="project" value="TreeGrafter"/>
</dbReference>
<dbReference type="Pfam" id="PF11887">
    <property type="entry name" value="Mce4_CUP1"/>
    <property type="match status" value="1"/>
</dbReference>
<dbReference type="AlphaFoldDB" id="A0A2S6A6V4"/>